<comment type="caution">
    <text evidence="2">The sequence shown here is derived from an EMBL/GenBank/DDBJ whole genome shotgun (WGS) entry which is preliminary data.</text>
</comment>
<protein>
    <submittedName>
        <fullName evidence="2">Uncharacterized protein</fullName>
    </submittedName>
</protein>
<dbReference type="AlphaFoldDB" id="A0A1F8FTW5"/>
<dbReference type="EMBL" id="MGJY01000009">
    <property type="protein sequence ID" value="OGN16614.1"/>
    <property type="molecule type" value="Genomic_DNA"/>
</dbReference>
<evidence type="ECO:0000256" key="1">
    <source>
        <dbReference type="SAM" id="MobiDB-lite"/>
    </source>
</evidence>
<dbReference type="Proteomes" id="UP000177796">
    <property type="component" value="Unassembled WGS sequence"/>
</dbReference>
<proteinExistence type="predicted"/>
<sequence>MIKPQGIATFLLKRLLPNKCSARTSSWRAGKRASGLQKAAQLRRKTNGRHFVPPSEWLVKNRKIKSWSG</sequence>
<evidence type="ECO:0000313" key="3">
    <source>
        <dbReference type="Proteomes" id="UP000177796"/>
    </source>
</evidence>
<feature type="region of interest" description="Disordered" evidence="1">
    <location>
        <begin position="26"/>
        <end position="45"/>
    </location>
</feature>
<reference evidence="2 3" key="1">
    <citation type="journal article" date="2016" name="Nat. Commun.">
        <title>Thousands of microbial genomes shed light on interconnected biogeochemical processes in an aquifer system.</title>
        <authorList>
            <person name="Anantharaman K."/>
            <person name="Brown C.T."/>
            <person name="Hug L.A."/>
            <person name="Sharon I."/>
            <person name="Castelle C.J."/>
            <person name="Probst A.J."/>
            <person name="Thomas B.C."/>
            <person name="Singh A."/>
            <person name="Wilkins M.J."/>
            <person name="Karaoz U."/>
            <person name="Brodie E.L."/>
            <person name="Williams K.H."/>
            <person name="Hubbard S.S."/>
            <person name="Banfield J.F."/>
        </authorList>
    </citation>
    <scope>NUCLEOTIDE SEQUENCE [LARGE SCALE GENOMIC DNA]</scope>
</reference>
<accession>A0A1F8FTW5</accession>
<name>A0A1F8FTW5_9BACT</name>
<evidence type="ECO:0000313" key="2">
    <source>
        <dbReference type="EMBL" id="OGN16614.1"/>
    </source>
</evidence>
<organism evidence="2 3">
    <name type="scientific">Candidatus Yanofskybacteria bacterium RIFCSPHIGHO2_02_FULL_46_19</name>
    <dbReference type="NCBI Taxonomy" id="1802684"/>
    <lineage>
        <taxon>Bacteria</taxon>
        <taxon>Candidatus Yanofskyibacteriota</taxon>
    </lineage>
</organism>
<gene>
    <name evidence="2" type="ORF">A3C81_02510</name>
</gene>